<dbReference type="SMART" id="SM00299">
    <property type="entry name" value="CLH"/>
    <property type="match status" value="1"/>
</dbReference>
<dbReference type="STRING" id="1220162.K1V5D6"/>
<dbReference type="Gene3D" id="2.130.10.10">
    <property type="entry name" value="YVTN repeat-like/Quinoprotein amine dehydrogenase"/>
    <property type="match status" value="1"/>
</dbReference>
<dbReference type="InParanoid" id="K1V5D6"/>
<accession>K1V5D6</accession>
<feature type="repeat" description="CHCR" evidence="3">
    <location>
        <begin position="794"/>
        <end position="939"/>
    </location>
</feature>
<dbReference type="InterPro" id="IPR000547">
    <property type="entry name" value="Clathrin_H-chain/VPS_repeat"/>
</dbReference>
<dbReference type="InterPro" id="IPR015943">
    <property type="entry name" value="WD40/YVTN_repeat-like_dom_sf"/>
</dbReference>
<dbReference type="SUPFAM" id="SSF101908">
    <property type="entry name" value="Putative isomerase YbhE"/>
    <property type="match status" value="1"/>
</dbReference>
<feature type="domain" description="Vps41 beta-propeller" evidence="5">
    <location>
        <begin position="267"/>
        <end position="585"/>
    </location>
</feature>
<dbReference type="InterPro" id="IPR057780">
    <property type="entry name" value="Beta-prop_Vps41"/>
</dbReference>
<dbReference type="GO" id="GO:0016236">
    <property type="term" value="P:macroautophagy"/>
    <property type="evidence" value="ECO:0007669"/>
    <property type="project" value="TreeGrafter"/>
</dbReference>
<feature type="compositionally biased region" description="Acidic residues" evidence="4">
    <location>
        <begin position="234"/>
        <end position="269"/>
    </location>
</feature>
<dbReference type="GO" id="GO:0005770">
    <property type="term" value="C:late endosome"/>
    <property type="evidence" value="ECO:0007669"/>
    <property type="project" value="TreeGrafter"/>
</dbReference>
<dbReference type="Proteomes" id="UP000006757">
    <property type="component" value="Unassembled WGS sequence"/>
</dbReference>
<evidence type="ECO:0000256" key="4">
    <source>
        <dbReference type="SAM" id="MobiDB-lite"/>
    </source>
</evidence>
<feature type="compositionally biased region" description="Acidic residues" evidence="4">
    <location>
        <begin position="111"/>
        <end position="121"/>
    </location>
</feature>
<evidence type="ECO:0000256" key="3">
    <source>
        <dbReference type="PROSITE-ProRule" id="PRU01006"/>
    </source>
</evidence>
<dbReference type="GO" id="GO:0009267">
    <property type="term" value="P:cellular response to starvation"/>
    <property type="evidence" value="ECO:0007669"/>
    <property type="project" value="TreeGrafter"/>
</dbReference>
<reference evidence="6 7" key="1">
    <citation type="journal article" date="2012" name="Eukaryot. Cell">
        <title>Genome sequence of the Trichosporon asahii environmental strain CBS 8904.</title>
        <authorList>
            <person name="Yang R.Y."/>
            <person name="Li H.T."/>
            <person name="Zhu H."/>
            <person name="Zhou G.P."/>
            <person name="Wang M."/>
            <person name="Wang L."/>
        </authorList>
    </citation>
    <scope>NUCLEOTIDE SEQUENCE [LARGE SCALE GENOMIC DNA]</scope>
    <source>
        <strain evidence="6 7">CBS 8904</strain>
    </source>
</reference>
<comment type="caution">
    <text evidence="6">The sequence shown here is derived from an EMBL/GenBank/DDBJ whole genome shotgun (WGS) entry which is preliminary data.</text>
</comment>
<evidence type="ECO:0000259" key="5">
    <source>
        <dbReference type="Pfam" id="PF23411"/>
    </source>
</evidence>
<evidence type="ECO:0000313" key="7">
    <source>
        <dbReference type="Proteomes" id="UP000006757"/>
    </source>
</evidence>
<feature type="compositionally biased region" description="Basic and acidic residues" evidence="4">
    <location>
        <begin position="89"/>
        <end position="98"/>
    </location>
</feature>
<feature type="compositionally biased region" description="Acidic residues" evidence="4">
    <location>
        <begin position="189"/>
        <end position="226"/>
    </location>
</feature>
<feature type="compositionally biased region" description="Basic residues" evidence="4">
    <location>
        <begin position="1"/>
        <end position="14"/>
    </location>
</feature>
<feature type="region of interest" description="Disordered" evidence="4">
    <location>
        <begin position="1"/>
        <end position="276"/>
    </location>
</feature>
<dbReference type="GO" id="GO:0030897">
    <property type="term" value="C:HOPS complex"/>
    <property type="evidence" value="ECO:0007669"/>
    <property type="project" value="TreeGrafter"/>
</dbReference>
<evidence type="ECO:0000256" key="1">
    <source>
        <dbReference type="ARBA" id="ARBA00022448"/>
    </source>
</evidence>
<dbReference type="OrthoDB" id="244107at2759"/>
<evidence type="ECO:0000256" key="2">
    <source>
        <dbReference type="ARBA" id="ARBA00022927"/>
    </source>
</evidence>
<dbReference type="PROSITE" id="PS50236">
    <property type="entry name" value="CHCR"/>
    <property type="match status" value="1"/>
</dbReference>
<dbReference type="EMBL" id="AMBO01000375">
    <property type="protein sequence ID" value="EKC99139.1"/>
    <property type="molecule type" value="Genomic_DNA"/>
</dbReference>
<evidence type="ECO:0000313" key="6">
    <source>
        <dbReference type="EMBL" id="EKC99139.1"/>
    </source>
</evidence>
<dbReference type="AlphaFoldDB" id="K1V5D6"/>
<keyword evidence="7" id="KW-1185">Reference proteome</keyword>
<feature type="compositionally biased region" description="Acidic residues" evidence="4">
    <location>
        <begin position="144"/>
        <end position="153"/>
    </location>
</feature>
<feature type="compositionally biased region" description="Low complexity" evidence="4">
    <location>
        <begin position="99"/>
        <end position="108"/>
    </location>
</feature>
<keyword evidence="2" id="KW-0653">Protein transport</keyword>
<dbReference type="GO" id="GO:0006623">
    <property type="term" value="P:protein targeting to vacuole"/>
    <property type="evidence" value="ECO:0007669"/>
    <property type="project" value="InterPro"/>
</dbReference>
<dbReference type="Pfam" id="PF23411">
    <property type="entry name" value="Beta-prop_Vps41"/>
    <property type="match status" value="1"/>
</dbReference>
<gene>
    <name evidence="6" type="ORF">A1Q2_06543</name>
</gene>
<dbReference type="eggNOG" id="KOG2066">
    <property type="taxonomic scope" value="Eukaryota"/>
</dbReference>
<dbReference type="PANTHER" id="PTHR12616">
    <property type="entry name" value="VACUOLAR PROTEIN SORTING VPS41"/>
    <property type="match status" value="1"/>
</dbReference>
<dbReference type="PANTHER" id="PTHR12616:SF1">
    <property type="entry name" value="VACUOLAR PROTEIN SORTING-ASSOCIATED PROTEIN 41 HOMOLOG"/>
    <property type="match status" value="1"/>
</dbReference>
<dbReference type="GO" id="GO:0034058">
    <property type="term" value="P:endosomal vesicle fusion"/>
    <property type="evidence" value="ECO:0007669"/>
    <property type="project" value="InterPro"/>
</dbReference>
<dbReference type="FunCoup" id="K1V5D6">
    <property type="interactions" value="217"/>
</dbReference>
<organism evidence="6 7">
    <name type="scientific">Trichosporon asahii var. asahii (strain CBS 8904)</name>
    <name type="common">Yeast</name>
    <dbReference type="NCBI Taxonomy" id="1220162"/>
    <lineage>
        <taxon>Eukaryota</taxon>
        <taxon>Fungi</taxon>
        <taxon>Dikarya</taxon>
        <taxon>Basidiomycota</taxon>
        <taxon>Agaricomycotina</taxon>
        <taxon>Tremellomycetes</taxon>
        <taxon>Trichosporonales</taxon>
        <taxon>Trichosporonaceae</taxon>
        <taxon>Trichosporon</taxon>
    </lineage>
</organism>
<sequence length="1136" mass="126088">MPKKNKRAKAKAKAKAAPPKPAPPPAETQEEAPSVESKDVSDAPEQPPKQKAESVGGDESDTTEDGDEAPAEPNVDDKAADATEPIADPPKEEEKVNEPIEPSTTEPSPDTPEEEKGEEGEEAKSKPASPRPPAESSKDNSTPESEDAEEDTAEATAEATTIDKQEDEVTASPIGEAPKEDPPKAESIADPDSDTSAEEDDSDEEDEDEEGDEEGVDRDEEEEEPVGAEREAESVGEDEEDDTDGESEDDEEDEDDESDDEDDDEDEEPATALDVSSRVVALGTQNGMVHVLTYEGAKVNSFRPHAANVTALRLDEDNDFVATASMEVIHSLTSTESYAFDYKRPMNAIALEPGFAKSKNRRFVCGGMLGNLVLQEKGWLGYREQILHSGEGPIWAIEWRGNLIAWANDHGVKIYDTVSQQRIGYVDRGANAPRAELFKPTLVWKDDRTLVIGWADYVKVVRVRNRPKGQQGLPPLSIEVLSVWEVDCMVAGLAPYHTSGNVILAYIPPDTYENEATQDRAEQRRKAANRPELRIIDRGDEIAADELAVASYELYGCNDYHLAASKRQDDVDVFLVLTPSDLVLVRPRDAADHIDWLVDRERYEEALTAAEELQAKHGGALDVQAIGLKYMRHLVSEENYEQAASLAPKVLRRDAELWESWIYKFAQHNHLEDPVLSPEVYEMVLNHLLLNDNTAWPTDVYDSDKVVSAVQSELGATKDDPVLLEVLAELYIGRNQPARALPYYLRLRKPNVFDLIRDYNLFDAVREQALLLVEFDQERIKNDPQAKEGKHGAAIELLVNHALAIPVDRVVKQLSAKPQYLYMYLDGLFDADPAACQPYSDEMVSLYAEYDHSRLMPFLRASNFYDLERALRICESHDYVHETVFLLGRMGNNLKALHLIIERLGDVRLAIDFAEEQRDDDLWEALLAHSETRPEFIRALLEHGGEINPVRLIQRIKEGLEIPGLKPALVKVLQASNLSVTLLEGCQRILNGDCSGLAITLQRGQVTGAHATRECSLRSPALPFVQLTPATSTCAVCEKPLFDASKTSGPESLVLVYLCRHPVHATCAVLNDDTELPERPENAAALRLLLADNAPNAAHLSSHRAQQRALGSKLSYEAMDGRYSRDRREGRRLIPV</sequence>
<proteinExistence type="predicted"/>
<keyword evidence="1" id="KW-0813">Transport</keyword>
<dbReference type="Gene3D" id="1.25.40.10">
    <property type="entry name" value="Tetratricopeptide repeat domain"/>
    <property type="match status" value="1"/>
</dbReference>
<feature type="compositionally biased region" description="Acidic residues" evidence="4">
    <location>
        <begin position="56"/>
        <end position="70"/>
    </location>
</feature>
<dbReference type="HOGENOM" id="CLU_001285_2_0_1"/>
<dbReference type="InterPro" id="IPR011990">
    <property type="entry name" value="TPR-like_helical_dom_sf"/>
</dbReference>
<dbReference type="InterPro" id="IPR045111">
    <property type="entry name" value="Vps41/Vps8"/>
</dbReference>
<protein>
    <submittedName>
        <fullName evidence="6">Vacuolar protein sorting 41</fullName>
    </submittedName>
</protein>
<dbReference type="OMA" id="PQLVWQD"/>
<dbReference type="Pfam" id="PF23556">
    <property type="entry name" value="TPR_Vps41"/>
    <property type="match status" value="1"/>
</dbReference>
<name>K1V5D6_TRIAC</name>